<feature type="transmembrane region" description="Helical" evidence="1">
    <location>
        <begin position="239"/>
        <end position="257"/>
    </location>
</feature>
<feature type="transmembrane region" description="Helical" evidence="1">
    <location>
        <begin position="184"/>
        <end position="203"/>
    </location>
</feature>
<proteinExistence type="predicted"/>
<keyword evidence="1" id="KW-1133">Transmembrane helix</keyword>
<dbReference type="AlphaFoldDB" id="A0AAN6MGF0"/>
<dbReference type="InterPro" id="IPR006598">
    <property type="entry name" value="CAP10"/>
</dbReference>
<dbReference type="Proteomes" id="UP001303889">
    <property type="component" value="Unassembled WGS sequence"/>
</dbReference>
<organism evidence="3 4">
    <name type="scientific">Staphylotrichum tortipilum</name>
    <dbReference type="NCBI Taxonomy" id="2831512"/>
    <lineage>
        <taxon>Eukaryota</taxon>
        <taxon>Fungi</taxon>
        <taxon>Dikarya</taxon>
        <taxon>Ascomycota</taxon>
        <taxon>Pezizomycotina</taxon>
        <taxon>Sordariomycetes</taxon>
        <taxon>Sordariomycetidae</taxon>
        <taxon>Sordariales</taxon>
        <taxon>Chaetomiaceae</taxon>
        <taxon>Staphylotrichum</taxon>
    </lineage>
</organism>
<feature type="domain" description="Glycosyl transferase CAP10" evidence="2">
    <location>
        <begin position="493"/>
        <end position="711"/>
    </location>
</feature>
<dbReference type="PANTHER" id="PTHR12203">
    <property type="entry name" value="KDEL LYS-ASP-GLU-LEU CONTAINING - RELATED"/>
    <property type="match status" value="1"/>
</dbReference>
<dbReference type="SMART" id="SM00672">
    <property type="entry name" value="CAP10"/>
    <property type="match status" value="1"/>
</dbReference>
<reference evidence="3" key="1">
    <citation type="journal article" date="2023" name="Mol. Phylogenet. Evol.">
        <title>Genome-scale phylogeny and comparative genomics of the fungal order Sordariales.</title>
        <authorList>
            <person name="Hensen N."/>
            <person name="Bonometti L."/>
            <person name="Westerberg I."/>
            <person name="Brannstrom I.O."/>
            <person name="Guillou S."/>
            <person name="Cros-Aarteil S."/>
            <person name="Calhoun S."/>
            <person name="Haridas S."/>
            <person name="Kuo A."/>
            <person name="Mondo S."/>
            <person name="Pangilinan J."/>
            <person name="Riley R."/>
            <person name="LaButti K."/>
            <person name="Andreopoulos B."/>
            <person name="Lipzen A."/>
            <person name="Chen C."/>
            <person name="Yan M."/>
            <person name="Daum C."/>
            <person name="Ng V."/>
            <person name="Clum A."/>
            <person name="Steindorff A."/>
            <person name="Ohm R.A."/>
            <person name="Martin F."/>
            <person name="Silar P."/>
            <person name="Natvig D.O."/>
            <person name="Lalanne C."/>
            <person name="Gautier V."/>
            <person name="Ament-Velasquez S.L."/>
            <person name="Kruys A."/>
            <person name="Hutchinson M.I."/>
            <person name="Powell A.J."/>
            <person name="Barry K."/>
            <person name="Miller A.N."/>
            <person name="Grigoriev I.V."/>
            <person name="Debuchy R."/>
            <person name="Gladieux P."/>
            <person name="Hiltunen Thoren M."/>
            <person name="Johannesson H."/>
        </authorList>
    </citation>
    <scope>NUCLEOTIDE SEQUENCE</scope>
    <source>
        <strain evidence="3">CBS 103.79</strain>
    </source>
</reference>
<accession>A0AAN6MGF0</accession>
<feature type="transmembrane region" description="Helical" evidence="1">
    <location>
        <begin position="34"/>
        <end position="52"/>
    </location>
</feature>
<dbReference type="PANTHER" id="PTHR12203:SF61">
    <property type="entry name" value="CAPSULE PROTEIN"/>
    <property type="match status" value="1"/>
</dbReference>
<evidence type="ECO:0000259" key="2">
    <source>
        <dbReference type="SMART" id="SM00672"/>
    </source>
</evidence>
<dbReference type="InterPro" id="IPR051091">
    <property type="entry name" value="O-Glucosyltr/Glycosyltrsf_90"/>
</dbReference>
<dbReference type="EMBL" id="MU855748">
    <property type="protein sequence ID" value="KAK3899729.1"/>
    <property type="molecule type" value="Genomic_DNA"/>
</dbReference>
<protein>
    <recommendedName>
        <fullName evidence="2">Glycosyl transferase CAP10 domain-containing protein</fullName>
    </recommendedName>
</protein>
<feature type="transmembrane region" description="Helical" evidence="1">
    <location>
        <begin position="210"/>
        <end position="227"/>
    </location>
</feature>
<evidence type="ECO:0000313" key="3">
    <source>
        <dbReference type="EMBL" id="KAK3899729.1"/>
    </source>
</evidence>
<name>A0AAN6MGF0_9PEZI</name>
<keyword evidence="1" id="KW-0812">Transmembrane</keyword>
<sequence>MHHKIGKPKCDEDHRIPYGITTASTTTSPSHIDLLVATAALAALAAVAARWLPTTQAGELVSEPALTPLVLAAERKLRPESRPAKAEPSIPWALANTAWGTALVALISVLAQSGWDAGMLILSILPAAALLAVYAAFIPRTVAGPRWLPQIDVEEDLGSLSSHVALLSVAALGFQTWLFGFPGVGFVVPALLLGLTKACSWYFTIQTARHTTWCVATAVGTFGLIASRDPAIELTEMQALASTLTSFLLLAQLIWMIPKQVKGRSLLWALLILSLGPYLSNTVSIATSRSSALHAAEHPIEVLARNARADFEQLLARQSKTYEAAVAEYQRRYGVEPPAGFEVWYEYAVANDSPIIDDFDTIYESVRPFWKYTGEEIAQIMEDAQETPEIDLWSCTFTGATAETVCTHPTRSFDRHISEMFNTLLGGLPGVLPDIHFLVNHLDEPRVIIPPASQNPNRKFNTTDLSGQPTWDALTEFCPSRHSPPPNASLTHSLPLITNLTASLDLCANPSYATTHGLFTSPASFRLIRGPVPILSTGAPSTMSDILIPSPAYLVEPEFRYTPLADPPWRAKSSHLYWAGSTTGGQLSHFRFLPWQPRTAPLRAKLAFDLDGNGISGRFHALLSSRSCVLKQTVLREWHADRVLPWVHYVPVSVGMGELPETVAWLLGTGRGEGVARAIGEGGAGWMGRAGRSVDAGVYLWRVLLEVGRVAERGRGRLGG</sequence>
<keyword evidence="1" id="KW-0472">Membrane</keyword>
<feature type="transmembrane region" description="Helical" evidence="1">
    <location>
        <begin position="117"/>
        <end position="137"/>
    </location>
</feature>
<evidence type="ECO:0000313" key="4">
    <source>
        <dbReference type="Proteomes" id="UP001303889"/>
    </source>
</evidence>
<evidence type="ECO:0000256" key="1">
    <source>
        <dbReference type="SAM" id="Phobius"/>
    </source>
</evidence>
<comment type="caution">
    <text evidence="3">The sequence shown here is derived from an EMBL/GenBank/DDBJ whole genome shotgun (WGS) entry which is preliminary data.</text>
</comment>
<feature type="transmembrane region" description="Helical" evidence="1">
    <location>
        <begin position="92"/>
        <end position="111"/>
    </location>
</feature>
<gene>
    <name evidence="3" type="ORF">C8A05DRAFT_17880</name>
</gene>
<feature type="transmembrane region" description="Helical" evidence="1">
    <location>
        <begin position="266"/>
        <end position="286"/>
    </location>
</feature>
<keyword evidence="4" id="KW-1185">Reference proteome</keyword>
<reference evidence="3" key="2">
    <citation type="submission" date="2023-05" db="EMBL/GenBank/DDBJ databases">
        <authorList>
            <consortium name="Lawrence Berkeley National Laboratory"/>
            <person name="Steindorff A."/>
            <person name="Hensen N."/>
            <person name="Bonometti L."/>
            <person name="Westerberg I."/>
            <person name="Brannstrom I.O."/>
            <person name="Guillou S."/>
            <person name="Cros-Aarteil S."/>
            <person name="Calhoun S."/>
            <person name="Haridas S."/>
            <person name="Kuo A."/>
            <person name="Mondo S."/>
            <person name="Pangilinan J."/>
            <person name="Riley R."/>
            <person name="Labutti K."/>
            <person name="Andreopoulos B."/>
            <person name="Lipzen A."/>
            <person name="Chen C."/>
            <person name="Yanf M."/>
            <person name="Daum C."/>
            <person name="Ng V."/>
            <person name="Clum A."/>
            <person name="Ohm R."/>
            <person name="Martin F."/>
            <person name="Silar P."/>
            <person name="Natvig D."/>
            <person name="Lalanne C."/>
            <person name="Gautier V."/>
            <person name="Ament-Velasquez S.L."/>
            <person name="Kruys A."/>
            <person name="Hutchinson M.I."/>
            <person name="Powell A.J."/>
            <person name="Barry K."/>
            <person name="Miller A.N."/>
            <person name="Grigoriev I.V."/>
            <person name="Debuchy R."/>
            <person name="Gladieux P."/>
            <person name="Thoren M.H."/>
            <person name="Johannesson H."/>
        </authorList>
    </citation>
    <scope>NUCLEOTIDE SEQUENCE</scope>
    <source>
        <strain evidence="3">CBS 103.79</strain>
    </source>
</reference>